<dbReference type="PANTHER" id="PTHR13148:SF0">
    <property type="entry name" value="POST-GPI ATTACHMENT TO PROTEINS FACTOR 3"/>
    <property type="match status" value="1"/>
</dbReference>
<feature type="non-terminal residue" evidence="8">
    <location>
        <position position="324"/>
    </location>
</feature>
<evidence type="ECO:0000256" key="1">
    <source>
        <dbReference type="ARBA" id="ARBA00004127"/>
    </source>
</evidence>
<comment type="similarity">
    <text evidence="7">Belongs to the PGAP3 family.</text>
</comment>
<keyword evidence="4 7" id="KW-0732">Signal</keyword>
<evidence type="ECO:0000256" key="5">
    <source>
        <dbReference type="ARBA" id="ARBA00022989"/>
    </source>
</evidence>
<sequence>MGLWPKSHKQISLLIIFSCILGVSASIGDRLPVFQQCLEVCKQENCQNGMNSIPFLHRLLFWNCDSECDYTCQHVITDQRVAAGEAIVQFHGKWPFYRFLGMQEPFSVFFSFLNFLAHRNGLAKVESKIPISYSLRKYYILFAYCGMASWIFSIIFHTRDFPLTEQLDYFAAGGSVLYGLYYTPIRIYRMDLGGKKVKSLLRSWTLLCIGLYVGHISYLKLYKWDYTYNMMANVVVGVAQNAMWSWFSVRQYLKSGQFWATWPGIVVTWIMMTMSLELMDFPPLWGHIDAHSLWHLGTVAPTIIWYNFLLKDAQDDLDSLRLKA</sequence>
<keyword evidence="7" id="KW-0256">Endoplasmic reticulum</keyword>
<feature type="signal peptide" evidence="7">
    <location>
        <begin position="1"/>
        <end position="25"/>
    </location>
</feature>
<evidence type="ECO:0000256" key="4">
    <source>
        <dbReference type="ARBA" id="ARBA00022729"/>
    </source>
</evidence>
<evidence type="ECO:0000313" key="8">
    <source>
        <dbReference type="EMBL" id="POS87539.1"/>
    </source>
</evidence>
<gene>
    <name evidence="8" type="ORF">EPUL_001002</name>
</gene>
<evidence type="ECO:0000313" key="9">
    <source>
        <dbReference type="Proteomes" id="UP000237438"/>
    </source>
</evidence>
<organism evidence="8 9">
    <name type="scientific">Erysiphe pulchra</name>
    <dbReference type="NCBI Taxonomy" id="225359"/>
    <lineage>
        <taxon>Eukaryota</taxon>
        <taxon>Fungi</taxon>
        <taxon>Dikarya</taxon>
        <taxon>Ascomycota</taxon>
        <taxon>Pezizomycotina</taxon>
        <taxon>Leotiomycetes</taxon>
        <taxon>Erysiphales</taxon>
        <taxon>Erysiphaceae</taxon>
        <taxon>Erysiphe</taxon>
    </lineage>
</organism>
<name>A0A2S4PZS7_9PEZI</name>
<feature type="chain" id="PRO_5016483670" description="Post-GPI attachment to proteins factor 3" evidence="7">
    <location>
        <begin position="26"/>
        <end position="324"/>
    </location>
</feature>
<dbReference type="Proteomes" id="UP000237438">
    <property type="component" value="Unassembled WGS sequence"/>
</dbReference>
<accession>A0A2S4PZS7</accession>
<dbReference type="PANTHER" id="PTHR13148">
    <property type="entry name" value="PER1-RELATED"/>
    <property type="match status" value="1"/>
</dbReference>
<evidence type="ECO:0000256" key="3">
    <source>
        <dbReference type="ARBA" id="ARBA00022692"/>
    </source>
</evidence>
<dbReference type="InterPro" id="IPR007217">
    <property type="entry name" value="Per1-like"/>
</dbReference>
<keyword evidence="3 7" id="KW-0812">Transmembrane</keyword>
<feature type="transmembrane region" description="Helical" evidence="7">
    <location>
        <begin position="230"/>
        <end position="247"/>
    </location>
</feature>
<feature type="transmembrane region" description="Helical" evidence="7">
    <location>
        <begin position="200"/>
        <end position="218"/>
    </location>
</feature>
<evidence type="ECO:0000256" key="7">
    <source>
        <dbReference type="RuleBase" id="RU365066"/>
    </source>
</evidence>
<dbReference type="AlphaFoldDB" id="A0A2S4PZS7"/>
<comment type="subcellular location">
    <subcellularLocation>
        <location evidence="1">Endomembrane system</location>
        <topology evidence="1">Multi-pass membrane protein</topology>
    </subcellularLocation>
    <subcellularLocation>
        <location evidence="7">Endoplasmic reticulum membrane</location>
        <topology evidence="7">Multi-pass membrane protein</topology>
    </subcellularLocation>
</comment>
<keyword evidence="5 7" id="KW-1133">Transmembrane helix</keyword>
<comment type="function">
    <text evidence="7">Involved in the lipid remodeling steps of GPI-anchor maturation.</text>
</comment>
<proteinExistence type="inferred from homology"/>
<feature type="transmembrane region" description="Helical" evidence="7">
    <location>
        <begin position="291"/>
        <end position="310"/>
    </location>
</feature>
<dbReference type="OrthoDB" id="419770at2759"/>
<dbReference type="GO" id="GO:0016788">
    <property type="term" value="F:hydrolase activity, acting on ester bonds"/>
    <property type="evidence" value="ECO:0007669"/>
    <property type="project" value="TreeGrafter"/>
</dbReference>
<keyword evidence="6 7" id="KW-0472">Membrane</keyword>
<dbReference type="GO" id="GO:0005789">
    <property type="term" value="C:endoplasmic reticulum membrane"/>
    <property type="evidence" value="ECO:0007669"/>
    <property type="project" value="UniProtKB-SubCell"/>
</dbReference>
<protein>
    <recommendedName>
        <fullName evidence="7">Post-GPI attachment to proteins factor 3</fullName>
    </recommendedName>
</protein>
<feature type="transmembrane region" description="Helical" evidence="7">
    <location>
        <begin position="259"/>
        <end position="279"/>
    </location>
</feature>
<feature type="transmembrane region" description="Helical" evidence="7">
    <location>
        <begin position="169"/>
        <end position="188"/>
    </location>
</feature>
<dbReference type="Pfam" id="PF04080">
    <property type="entry name" value="Per1"/>
    <property type="match status" value="1"/>
</dbReference>
<comment type="caution">
    <text evidence="7">Lacks conserved residue(s) required for the propagation of feature annotation.</text>
</comment>
<keyword evidence="2 7" id="KW-0337">GPI-anchor biosynthesis</keyword>
<evidence type="ECO:0000256" key="6">
    <source>
        <dbReference type="ARBA" id="ARBA00023136"/>
    </source>
</evidence>
<feature type="transmembrane region" description="Helical" evidence="7">
    <location>
        <begin position="138"/>
        <end position="157"/>
    </location>
</feature>
<keyword evidence="9" id="KW-1185">Reference proteome</keyword>
<dbReference type="STRING" id="225359.A0A2S4PZS7"/>
<dbReference type="GO" id="GO:0006506">
    <property type="term" value="P:GPI anchor biosynthetic process"/>
    <property type="evidence" value="ECO:0007669"/>
    <property type="project" value="UniProtKB-KW"/>
</dbReference>
<comment type="caution">
    <text evidence="8">The sequence shown here is derived from an EMBL/GenBank/DDBJ whole genome shotgun (WGS) entry which is preliminary data.</text>
</comment>
<dbReference type="EMBL" id="PEDP01000109">
    <property type="protein sequence ID" value="POS87539.1"/>
    <property type="molecule type" value="Genomic_DNA"/>
</dbReference>
<reference evidence="8 9" key="1">
    <citation type="submission" date="2017-10" db="EMBL/GenBank/DDBJ databases">
        <title>Development of genomic resources for the powdery mildew, Erysiphe pulchra.</title>
        <authorList>
            <person name="Wadl P.A."/>
            <person name="Mack B.M."/>
            <person name="Moore G."/>
            <person name="Beltz S.B."/>
        </authorList>
    </citation>
    <scope>NUCLEOTIDE SEQUENCE [LARGE SCALE GENOMIC DNA]</scope>
    <source>
        <strain evidence="8">Cflorida</strain>
    </source>
</reference>
<evidence type="ECO:0000256" key="2">
    <source>
        <dbReference type="ARBA" id="ARBA00022502"/>
    </source>
</evidence>